<evidence type="ECO:0000259" key="4">
    <source>
        <dbReference type="Pfam" id="PF00117"/>
    </source>
</evidence>
<dbReference type="NCBIfam" id="TIGR01815">
    <property type="entry name" value="TrpE-clade3"/>
    <property type="match status" value="1"/>
</dbReference>
<dbReference type="SUPFAM" id="SSF56322">
    <property type="entry name" value="ADC synthase"/>
    <property type="match status" value="1"/>
</dbReference>
<dbReference type="InterPro" id="IPR019999">
    <property type="entry name" value="Anth_synth_I-like"/>
</dbReference>
<dbReference type="Pfam" id="PF00117">
    <property type="entry name" value="GATase"/>
    <property type="match status" value="1"/>
</dbReference>
<comment type="pathway">
    <text evidence="3">Amino-acid biosynthesis; L-tryptophan biosynthesis; L-tryptophan from chorismate: step 1/5.</text>
</comment>
<keyword evidence="1" id="KW-0315">Glutamine amidotransferase</keyword>
<dbReference type="OrthoDB" id="9803598at2"/>
<dbReference type="CDD" id="cd01743">
    <property type="entry name" value="GATase1_Anthranilate_Synthase"/>
    <property type="match status" value="1"/>
</dbReference>
<feature type="domain" description="Glutamine amidotransferase" evidence="4">
    <location>
        <begin position="529"/>
        <end position="703"/>
    </location>
</feature>
<sequence>MNRTVFSLPADSAYKTRAGLSVARHVDYFTGGTALDDLIVRLDQRRGVVLSSGTTVPGRYESFDLGFADPPLLLETTGTDFTLTALNKRGQVLIAFLADTLQDPCIALDGRTMSKLKGHIIRGEAPVEEDQRTRRASVMSLVRDMVAQLFSSDDSMLGLYGAFAYDLVFQMEDLKQKRTREADQRDIVLYLPDTLLAYDRATGRGVLMSYDFTWKDRSTEGLPRDTPDSGYNKAPRQGFADHAPGEYQRTVENARAAFARGDLFEAVPGQLFAEPCERSPAEVFQRLCVINPSPYGALMNLGDGEFLVAASPEMFVRSDGRRVETCPISGTIARGVDAIGDAEQIRQLLNSEKDEFELNMCTDVDRNDKARVCVPGTIKVLARRQIETYSKLFHTVDHVEGMLRPGFDALDAFLTHAWAVTVTGAPKLWAMQFVEDNERSSRRWYAGAIGAVSFDGGINTGITIRTIRMKDGLAEVRVGATLLFDSDPVAEEKECQTKAAALFQALRGDPPKRLSAFAPDATGSGKKVLLIDHDDSFVHMLADYFRQVGATVSVVRHVHAQTVLNRESFDLLVLSPGPGRPADFGIGKTLDTALDKKLPVFGVCLGVQAIGEYFGGVLGQLAQPAHGRPSRVQVRGGRLMNGLPNEIVIGRYHSLFVEQDSMPDVLTVTASTEDGVAMAIEHKTLPVGGVQFHPESLMSLGGEVGLRIVENAFRLRSSPSPLAGEGRGGG</sequence>
<organism evidence="7 8">
    <name type="scientific">Tardiphaga robiniae</name>
    <dbReference type="NCBI Taxonomy" id="943830"/>
    <lineage>
        <taxon>Bacteria</taxon>
        <taxon>Pseudomonadati</taxon>
        <taxon>Pseudomonadota</taxon>
        <taxon>Alphaproteobacteria</taxon>
        <taxon>Hyphomicrobiales</taxon>
        <taxon>Nitrobacteraceae</taxon>
        <taxon>Tardiphaga</taxon>
    </lineage>
</organism>
<dbReference type="NCBIfam" id="TIGR00566">
    <property type="entry name" value="trpG_papA"/>
    <property type="match status" value="1"/>
</dbReference>
<feature type="domain" description="Anthranilate synthase component I N-terminal" evidence="6">
    <location>
        <begin position="125"/>
        <end position="202"/>
    </location>
</feature>
<dbReference type="Gene3D" id="3.60.120.10">
    <property type="entry name" value="Anthranilate synthase"/>
    <property type="match status" value="1"/>
</dbReference>
<dbReference type="PROSITE" id="PS51273">
    <property type="entry name" value="GATASE_TYPE_1"/>
    <property type="match status" value="1"/>
</dbReference>
<dbReference type="GO" id="GO:0000162">
    <property type="term" value="P:L-tryptophan biosynthetic process"/>
    <property type="evidence" value="ECO:0007669"/>
    <property type="project" value="UniProtKB-UniRule"/>
</dbReference>
<dbReference type="InterPro" id="IPR006805">
    <property type="entry name" value="Anth_synth_I_N"/>
</dbReference>
<keyword evidence="3" id="KW-0822">Tryptophan biosynthesis</keyword>
<dbReference type="EMBL" id="LVYV01000012">
    <property type="protein sequence ID" value="KZD23085.1"/>
    <property type="molecule type" value="Genomic_DNA"/>
</dbReference>
<keyword evidence="3" id="KW-0057">Aromatic amino acid biosynthesis</keyword>
<gene>
    <name evidence="7" type="ORF">A4A58_06695</name>
</gene>
<dbReference type="SUPFAM" id="SSF52317">
    <property type="entry name" value="Class I glutamine amidotransferase-like"/>
    <property type="match status" value="1"/>
</dbReference>
<name>A0A161QM15_9BRAD</name>
<dbReference type="PIRSF" id="PIRSF036934">
    <property type="entry name" value="TrpE-G"/>
    <property type="match status" value="1"/>
</dbReference>
<dbReference type="AlphaFoldDB" id="A0A161QM15"/>
<feature type="domain" description="Chorismate-utilising enzyme C-terminal" evidence="5">
    <location>
        <begin position="246"/>
        <end position="498"/>
    </location>
</feature>
<reference evidence="7 8" key="1">
    <citation type="submission" date="2016-03" db="EMBL/GenBank/DDBJ databases">
        <title>Microsymbionts genomes from the relict species Vavilovia formosa (Stev.) Fed.</title>
        <authorList>
            <person name="Kopat V."/>
            <person name="Chirak E."/>
            <person name="Kimeklis A."/>
            <person name="Andronov E."/>
        </authorList>
    </citation>
    <scope>NUCLEOTIDE SEQUENCE [LARGE SCALE GENOMIC DNA]</scope>
    <source>
        <strain evidence="7 8">Vaf07</strain>
    </source>
</reference>
<dbReference type="PRINTS" id="PR00096">
    <property type="entry name" value="GATASE"/>
</dbReference>
<keyword evidence="3" id="KW-0028">Amino-acid biosynthesis</keyword>
<dbReference type="Pfam" id="PF04715">
    <property type="entry name" value="Anth_synt_I_N"/>
    <property type="match status" value="1"/>
</dbReference>
<dbReference type="InterPro" id="IPR010112">
    <property type="entry name" value="TrpE-G_bact"/>
</dbReference>
<dbReference type="Gene3D" id="3.40.50.880">
    <property type="match status" value="1"/>
</dbReference>
<dbReference type="PANTHER" id="PTHR11236:SF9">
    <property type="entry name" value="ANTHRANILATE SYNTHASE COMPONENT 1"/>
    <property type="match status" value="1"/>
</dbReference>
<keyword evidence="3" id="KW-0456">Lyase</keyword>
<dbReference type="PRINTS" id="PR00097">
    <property type="entry name" value="ANTSNTHASEII"/>
</dbReference>
<evidence type="ECO:0000313" key="8">
    <source>
        <dbReference type="Proteomes" id="UP000076574"/>
    </source>
</evidence>
<evidence type="ECO:0000256" key="3">
    <source>
        <dbReference type="PIRNR" id="PIRNR036934"/>
    </source>
</evidence>
<dbReference type="PANTHER" id="PTHR11236">
    <property type="entry name" value="AMINOBENZOATE/ANTHRANILATE SYNTHASE"/>
    <property type="match status" value="1"/>
</dbReference>
<evidence type="ECO:0000259" key="6">
    <source>
        <dbReference type="Pfam" id="PF04715"/>
    </source>
</evidence>
<protein>
    <recommendedName>
        <fullName evidence="2 3">Anthranilate synthase</fullName>
        <ecNumber evidence="2 3">4.1.3.27</ecNumber>
    </recommendedName>
</protein>
<dbReference type="Pfam" id="PF00425">
    <property type="entry name" value="Chorismate_bind"/>
    <property type="match status" value="1"/>
</dbReference>
<dbReference type="InterPro" id="IPR015890">
    <property type="entry name" value="Chorismate_C"/>
</dbReference>
<dbReference type="InterPro" id="IPR017926">
    <property type="entry name" value="GATASE"/>
</dbReference>
<dbReference type="EC" id="4.1.3.27" evidence="2 3"/>
<accession>A0A161QM15</accession>
<dbReference type="RefSeq" id="WP_068733117.1">
    <property type="nucleotide sequence ID" value="NZ_LVYV01000012.1"/>
</dbReference>
<proteinExistence type="predicted"/>
<comment type="caution">
    <text evidence="7">The sequence shown here is derived from an EMBL/GenBank/DDBJ whole genome shotgun (WGS) entry which is preliminary data.</text>
</comment>
<dbReference type="Proteomes" id="UP000076574">
    <property type="component" value="Unassembled WGS sequence"/>
</dbReference>
<evidence type="ECO:0000256" key="2">
    <source>
        <dbReference type="NCBIfam" id="TIGR01815"/>
    </source>
</evidence>
<dbReference type="InterPro" id="IPR005801">
    <property type="entry name" value="ADC_synthase"/>
</dbReference>
<dbReference type="UniPathway" id="UPA00035">
    <property type="reaction ID" value="UER00040"/>
</dbReference>
<dbReference type="NCBIfam" id="NF010081">
    <property type="entry name" value="PRK13566.1"/>
    <property type="match status" value="1"/>
</dbReference>
<dbReference type="InterPro" id="IPR029062">
    <property type="entry name" value="Class_I_gatase-like"/>
</dbReference>
<evidence type="ECO:0000313" key="7">
    <source>
        <dbReference type="EMBL" id="KZD23085.1"/>
    </source>
</evidence>
<keyword evidence="8" id="KW-1185">Reference proteome</keyword>
<dbReference type="STRING" id="943830.A4A58_06695"/>
<comment type="catalytic activity">
    <reaction evidence="3">
        <text>chorismate + L-glutamine = anthranilate + pyruvate + L-glutamate + H(+)</text>
        <dbReference type="Rhea" id="RHEA:21732"/>
        <dbReference type="ChEBI" id="CHEBI:15361"/>
        <dbReference type="ChEBI" id="CHEBI:15378"/>
        <dbReference type="ChEBI" id="CHEBI:16567"/>
        <dbReference type="ChEBI" id="CHEBI:29748"/>
        <dbReference type="ChEBI" id="CHEBI:29985"/>
        <dbReference type="ChEBI" id="CHEBI:58359"/>
        <dbReference type="EC" id="4.1.3.27"/>
    </reaction>
</comment>
<evidence type="ECO:0000259" key="5">
    <source>
        <dbReference type="Pfam" id="PF00425"/>
    </source>
</evidence>
<evidence type="ECO:0000256" key="1">
    <source>
        <dbReference type="ARBA" id="ARBA00022962"/>
    </source>
</evidence>
<dbReference type="GO" id="GO:0004049">
    <property type="term" value="F:anthranilate synthase activity"/>
    <property type="evidence" value="ECO:0007669"/>
    <property type="project" value="UniProtKB-UniRule"/>
</dbReference>
<dbReference type="InterPro" id="IPR006221">
    <property type="entry name" value="TrpG/PapA_dom"/>
</dbReference>